<gene>
    <name evidence="1" type="ORF">K7472_12045</name>
</gene>
<evidence type="ECO:0000313" key="2">
    <source>
        <dbReference type="Proteomes" id="UP001198565"/>
    </source>
</evidence>
<accession>A0ABS7QQV9</accession>
<keyword evidence="1" id="KW-0547">Nucleotide-binding</keyword>
<proteinExistence type="predicted"/>
<dbReference type="Gene3D" id="3.30.565.10">
    <property type="entry name" value="Histidine kinase-like ATPase, C-terminal domain"/>
    <property type="match status" value="1"/>
</dbReference>
<reference evidence="1 2" key="1">
    <citation type="submission" date="2021-08" db="EMBL/GenBank/DDBJ databases">
        <title>Streptomyces sp. PTM05 isolated from lichen.</title>
        <authorList>
            <person name="Somphong A."/>
            <person name="Phongsopitanun W."/>
            <person name="Tanasupawat S."/>
        </authorList>
    </citation>
    <scope>NUCLEOTIDE SEQUENCE [LARGE SCALE GENOMIC DNA]</scope>
    <source>
        <strain evidence="1 2">Ptm05</strain>
    </source>
</reference>
<name>A0ABS7QQV9_9ACTN</name>
<organism evidence="1 2">
    <name type="scientific">Streptantibioticus parmotrematis</name>
    <dbReference type="NCBI Taxonomy" id="2873249"/>
    <lineage>
        <taxon>Bacteria</taxon>
        <taxon>Bacillati</taxon>
        <taxon>Actinomycetota</taxon>
        <taxon>Actinomycetes</taxon>
        <taxon>Kitasatosporales</taxon>
        <taxon>Streptomycetaceae</taxon>
        <taxon>Streptantibioticus</taxon>
    </lineage>
</organism>
<sequence>MTTHPVGSPAHSAGDGSRKHWLAAAAEGAFTSGDEGRGASGFAACALEGEPQAVPGAREFIRSTLDGWGMAALCDDAAVVGSELLGNALRHGLTGCGERPLSPHPIWLGLLRRGDTVLCAVSDPSPETPCLRAPDDLATSGRGLRVVDCLSDSWGWTEPDVVGKAVWAVVSGNV</sequence>
<dbReference type="EMBL" id="JAINVZ010000006">
    <property type="protein sequence ID" value="MBY8885576.1"/>
    <property type="molecule type" value="Genomic_DNA"/>
</dbReference>
<keyword evidence="1" id="KW-0067">ATP-binding</keyword>
<dbReference type="CDD" id="cd16936">
    <property type="entry name" value="HATPase_RsbW-like"/>
    <property type="match status" value="1"/>
</dbReference>
<comment type="caution">
    <text evidence="1">The sequence shown here is derived from an EMBL/GenBank/DDBJ whole genome shotgun (WGS) entry which is preliminary data.</text>
</comment>
<keyword evidence="2" id="KW-1185">Reference proteome</keyword>
<dbReference type="RefSeq" id="WP_222977035.1">
    <property type="nucleotide sequence ID" value="NZ_JAINVZ010000006.1"/>
</dbReference>
<dbReference type="InterPro" id="IPR036890">
    <property type="entry name" value="HATPase_C_sf"/>
</dbReference>
<dbReference type="PANTHER" id="PTHR35526:SF3">
    <property type="entry name" value="ANTI-SIGMA-F FACTOR RSBW"/>
    <property type="match status" value="1"/>
</dbReference>
<dbReference type="GO" id="GO:0005524">
    <property type="term" value="F:ATP binding"/>
    <property type="evidence" value="ECO:0007669"/>
    <property type="project" value="UniProtKB-KW"/>
</dbReference>
<dbReference type="PANTHER" id="PTHR35526">
    <property type="entry name" value="ANTI-SIGMA-F FACTOR RSBW-RELATED"/>
    <property type="match status" value="1"/>
</dbReference>
<protein>
    <submittedName>
        <fullName evidence="1">ATP-binding protein</fullName>
    </submittedName>
</protein>
<dbReference type="Proteomes" id="UP001198565">
    <property type="component" value="Unassembled WGS sequence"/>
</dbReference>
<evidence type="ECO:0000313" key="1">
    <source>
        <dbReference type="EMBL" id="MBY8885576.1"/>
    </source>
</evidence>
<dbReference type="InterPro" id="IPR050267">
    <property type="entry name" value="Anti-sigma-factor_SerPK"/>
</dbReference>